<dbReference type="InterPro" id="IPR039532">
    <property type="entry name" value="TetR_C_Firmicutes"/>
</dbReference>
<dbReference type="PROSITE" id="PS50977">
    <property type="entry name" value="HTH_TETR_2"/>
    <property type="match status" value="1"/>
</dbReference>
<dbReference type="PANTHER" id="PTHR43479">
    <property type="entry name" value="ACREF/ENVCD OPERON REPRESSOR-RELATED"/>
    <property type="match status" value="1"/>
</dbReference>
<feature type="domain" description="HTH tetR-type" evidence="3">
    <location>
        <begin position="11"/>
        <end position="71"/>
    </location>
</feature>
<feature type="DNA-binding region" description="H-T-H motif" evidence="2">
    <location>
        <begin position="34"/>
        <end position="53"/>
    </location>
</feature>
<reference evidence="4" key="1">
    <citation type="submission" date="2021-01" db="EMBL/GenBank/DDBJ databases">
        <title>Genome public.</title>
        <authorList>
            <person name="Liu C."/>
            <person name="Sun Q."/>
        </authorList>
    </citation>
    <scope>NUCLEOTIDE SEQUENCE</scope>
    <source>
        <strain evidence="4">YIM B02565</strain>
    </source>
</reference>
<comment type="caution">
    <text evidence="4">The sequence shown here is derived from an EMBL/GenBank/DDBJ whole genome shotgun (WGS) entry which is preliminary data.</text>
</comment>
<dbReference type="Proteomes" id="UP000623681">
    <property type="component" value="Unassembled WGS sequence"/>
</dbReference>
<dbReference type="Gene3D" id="1.10.357.10">
    <property type="entry name" value="Tetracycline Repressor, domain 2"/>
    <property type="match status" value="1"/>
</dbReference>
<dbReference type="InterPro" id="IPR050624">
    <property type="entry name" value="HTH-type_Tx_Regulator"/>
</dbReference>
<dbReference type="EMBL" id="JAESWA010000020">
    <property type="protein sequence ID" value="MBL4931582.1"/>
    <property type="molecule type" value="Genomic_DNA"/>
</dbReference>
<evidence type="ECO:0000256" key="1">
    <source>
        <dbReference type="ARBA" id="ARBA00023125"/>
    </source>
</evidence>
<evidence type="ECO:0000259" key="3">
    <source>
        <dbReference type="PROSITE" id="PS50977"/>
    </source>
</evidence>
<dbReference type="InterPro" id="IPR009057">
    <property type="entry name" value="Homeodomain-like_sf"/>
</dbReference>
<dbReference type="Pfam" id="PF14278">
    <property type="entry name" value="TetR_C_8"/>
    <property type="match status" value="1"/>
</dbReference>
<dbReference type="AlphaFoldDB" id="A0A937FGL6"/>
<sequence length="189" mass="22363">MINTSENPASIRSKMYLVEALLKLMDEKSYDTISIKELTDRAKLSRRTFYTNFETKEDILKYHFDTLVNEYIEILQTYECLTPNDIANEYFSYWFSHKNLLLLLKKNNLPILIKVFEEFLRNMNSLPIIKNRRFTDSELQYYDAVFVAGGLWNMLNVWIENDFGKSPEEMTAIFTKIFTVIPSDRSSES</sequence>
<dbReference type="RefSeq" id="WP_202766964.1">
    <property type="nucleotide sequence ID" value="NZ_JAESWA010000020.1"/>
</dbReference>
<evidence type="ECO:0000313" key="5">
    <source>
        <dbReference type="Proteomes" id="UP000623681"/>
    </source>
</evidence>
<accession>A0A937FGL6</accession>
<dbReference type="GO" id="GO:0003677">
    <property type="term" value="F:DNA binding"/>
    <property type="evidence" value="ECO:0007669"/>
    <property type="project" value="UniProtKB-UniRule"/>
</dbReference>
<dbReference type="PANTHER" id="PTHR43479:SF11">
    <property type="entry name" value="ACREF_ENVCD OPERON REPRESSOR-RELATED"/>
    <property type="match status" value="1"/>
</dbReference>
<organism evidence="4 5">
    <name type="scientific">Clostridium paridis</name>
    <dbReference type="NCBI Taxonomy" id="2803863"/>
    <lineage>
        <taxon>Bacteria</taxon>
        <taxon>Bacillati</taxon>
        <taxon>Bacillota</taxon>
        <taxon>Clostridia</taxon>
        <taxon>Eubacteriales</taxon>
        <taxon>Clostridiaceae</taxon>
        <taxon>Clostridium</taxon>
    </lineage>
</organism>
<proteinExistence type="predicted"/>
<name>A0A937FGL6_9CLOT</name>
<evidence type="ECO:0000256" key="2">
    <source>
        <dbReference type="PROSITE-ProRule" id="PRU00335"/>
    </source>
</evidence>
<protein>
    <submittedName>
        <fullName evidence="4">TetR/AcrR family transcriptional regulator</fullName>
    </submittedName>
</protein>
<keyword evidence="5" id="KW-1185">Reference proteome</keyword>
<dbReference type="Pfam" id="PF00440">
    <property type="entry name" value="TetR_N"/>
    <property type="match status" value="1"/>
</dbReference>
<gene>
    <name evidence="4" type="ORF">JK634_07175</name>
</gene>
<keyword evidence="1 2" id="KW-0238">DNA-binding</keyword>
<dbReference type="SUPFAM" id="SSF46689">
    <property type="entry name" value="Homeodomain-like"/>
    <property type="match status" value="1"/>
</dbReference>
<dbReference type="InterPro" id="IPR001647">
    <property type="entry name" value="HTH_TetR"/>
</dbReference>
<evidence type="ECO:0000313" key="4">
    <source>
        <dbReference type="EMBL" id="MBL4931582.1"/>
    </source>
</evidence>